<organism evidence="1 2">
    <name type="scientific">Mycena metata</name>
    <dbReference type="NCBI Taxonomy" id="1033252"/>
    <lineage>
        <taxon>Eukaryota</taxon>
        <taxon>Fungi</taxon>
        <taxon>Dikarya</taxon>
        <taxon>Basidiomycota</taxon>
        <taxon>Agaricomycotina</taxon>
        <taxon>Agaricomycetes</taxon>
        <taxon>Agaricomycetidae</taxon>
        <taxon>Agaricales</taxon>
        <taxon>Marasmiineae</taxon>
        <taxon>Mycenaceae</taxon>
        <taxon>Mycena</taxon>
    </lineage>
</organism>
<dbReference type="EMBL" id="JARKIB010000003">
    <property type="protein sequence ID" value="KAJ7782950.1"/>
    <property type="molecule type" value="Genomic_DNA"/>
</dbReference>
<dbReference type="AlphaFoldDB" id="A0AAD7P0E6"/>
<keyword evidence="2" id="KW-1185">Reference proteome</keyword>
<comment type="caution">
    <text evidence="1">The sequence shown here is derived from an EMBL/GenBank/DDBJ whole genome shotgun (WGS) entry which is preliminary data.</text>
</comment>
<protein>
    <submittedName>
        <fullName evidence="1">Uncharacterized protein</fullName>
    </submittedName>
</protein>
<proteinExistence type="predicted"/>
<reference evidence="1" key="1">
    <citation type="submission" date="2023-03" db="EMBL/GenBank/DDBJ databases">
        <title>Massive genome expansion in bonnet fungi (Mycena s.s.) driven by repeated elements and novel gene families across ecological guilds.</title>
        <authorList>
            <consortium name="Lawrence Berkeley National Laboratory"/>
            <person name="Harder C.B."/>
            <person name="Miyauchi S."/>
            <person name="Viragh M."/>
            <person name="Kuo A."/>
            <person name="Thoen E."/>
            <person name="Andreopoulos B."/>
            <person name="Lu D."/>
            <person name="Skrede I."/>
            <person name="Drula E."/>
            <person name="Henrissat B."/>
            <person name="Morin E."/>
            <person name="Kohler A."/>
            <person name="Barry K."/>
            <person name="LaButti K."/>
            <person name="Morin E."/>
            <person name="Salamov A."/>
            <person name="Lipzen A."/>
            <person name="Mereny Z."/>
            <person name="Hegedus B."/>
            <person name="Baldrian P."/>
            <person name="Stursova M."/>
            <person name="Weitz H."/>
            <person name="Taylor A."/>
            <person name="Grigoriev I.V."/>
            <person name="Nagy L.G."/>
            <person name="Martin F."/>
            <person name="Kauserud H."/>
        </authorList>
    </citation>
    <scope>NUCLEOTIDE SEQUENCE</scope>
    <source>
        <strain evidence="1">CBHHK182m</strain>
    </source>
</reference>
<dbReference type="Proteomes" id="UP001215598">
    <property type="component" value="Unassembled WGS sequence"/>
</dbReference>
<sequence length="159" mass="17514">MWKPYLQICAAFPMRPTVLQNLLSLVSLQLFSTRPQILSDGSSQLFYSGATNSWSLNPPHTSLSSSPNSVTLVLPSHAYAQPVDPSYATKITTGNFPVHTHSNQITVYKKATTHTLEVQWWIKDDVAAEVFLVAAPNFPFFHPRDALIIVDFLGGEAAA</sequence>
<evidence type="ECO:0000313" key="2">
    <source>
        <dbReference type="Proteomes" id="UP001215598"/>
    </source>
</evidence>
<accession>A0AAD7P0E6</accession>
<gene>
    <name evidence="1" type="ORF">B0H16DRAFT_1447188</name>
</gene>
<name>A0AAD7P0E6_9AGAR</name>
<evidence type="ECO:0000313" key="1">
    <source>
        <dbReference type="EMBL" id="KAJ7782950.1"/>
    </source>
</evidence>